<dbReference type="InterPro" id="IPR015590">
    <property type="entry name" value="Aldehyde_DH_dom"/>
</dbReference>
<evidence type="ECO:0000313" key="6">
    <source>
        <dbReference type="EMBL" id="EKD04972.1"/>
    </source>
</evidence>
<evidence type="ECO:0000256" key="3">
    <source>
        <dbReference type="PROSITE-ProRule" id="PRU10007"/>
    </source>
</evidence>
<feature type="domain" description="Aldehyde dehydrogenase" evidence="5">
    <location>
        <begin position="167"/>
        <end position="246"/>
    </location>
</feature>
<evidence type="ECO:0000256" key="1">
    <source>
        <dbReference type="ARBA" id="ARBA00009986"/>
    </source>
</evidence>
<evidence type="ECO:0000256" key="2">
    <source>
        <dbReference type="ARBA" id="ARBA00023002"/>
    </source>
</evidence>
<dbReference type="Pfam" id="PF00171">
    <property type="entry name" value="Aldedh"/>
    <property type="match status" value="2"/>
</dbReference>
<protein>
    <recommendedName>
        <fullName evidence="5">Aldehyde dehydrogenase domain-containing protein</fullName>
    </recommendedName>
</protein>
<dbReference type="PROSITE" id="PS00687">
    <property type="entry name" value="ALDEHYDE_DEHYDR_GLU"/>
    <property type="match status" value="1"/>
</dbReference>
<proteinExistence type="inferred from homology"/>
<dbReference type="FunFam" id="3.40.605.10:FF:000026">
    <property type="entry name" value="Aldehyde dehydrogenase, putative"/>
    <property type="match status" value="1"/>
</dbReference>
<dbReference type="EMBL" id="AMBO01000185">
    <property type="protein sequence ID" value="EKD04972.1"/>
    <property type="molecule type" value="Genomic_DNA"/>
</dbReference>
<comment type="caution">
    <text evidence="6">The sequence shown here is derived from an EMBL/GenBank/DDBJ whole genome shotgun (WGS) entry which is preliminary data.</text>
</comment>
<dbReference type="InterPro" id="IPR016161">
    <property type="entry name" value="Ald_DH/histidinol_DH"/>
</dbReference>
<dbReference type="InterPro" id="IPR029510">
    <property type="entry name" value="Ald_DH_CS_GLU"/>
</dbReference>
<dbReference type="STRING" id="1220162.K1VZG7"/>
<dbReference type="PROSITE" id="PS00070">
    <property type="entry name" value="ALDEHYDE_DEHYDR_CYS"/>
    <property type="match status" value="1"/>
</dbReference>
<reference evidence="6 7" key="1">
    <citation type="journal article" date="2012" name="Eukaryot. Cell">
        <title>Genome sequence of the Trichosporon asahii environmental strain CBS 8904.</title>
        <authorList>
            <person name="Yang R.Y."/>
            <person name="Li H.T."/>
            <person name="Zhu H."/>
            <person name="Zhou G.P."/>
            <person name="Wang M."/>
            <person name="Wang L."/>
        </authorList>
    </citation>
    <scope>NUCLEOTIDE SEQUENCE [LARGE SCALE GENOMIC DNA]</scope>
    <source>
        <strain evidence="6 7">CBS 8904</strain>
    </source>
</reference>
<sequence length="602" mass="64347">MSSVAGSSWSTHSSVCAAGHEGRQGERLSGFLPKVTELAPLIGFLDQLCSRDHPGSLRTFLAQHAQARSLVHCLRTPEPPHSVPACCSCPGRDHAFLAFLATHTFPYRLISHSSPSLSTLQHVAPAGTPSCSPTLLHSSIICFLIYSFHSQRPYHRQPGHPHQLVHWVPSSTQETFPTYNPATGQPIANVAHASSADVDAAVDAARTAFNTTWGMTIDATERAALINKLADLIERDASRLAALERYATCSVSEADPSLNSGKGVRIARLPYNYPIMMMAWKCAAALAAGCTIIVKPSELTPLTALAICDLAKEAGLPPGVLNALPGLGGTTGSAIASHMGIDKVAFTGSVATGRKISIAAASSNLKKVTLELGGKSPLIVFNSADVKQAADWTAMGVFYNTGQDCTASSREEIFDEYVVELKQRAEACAIGQPYEEATSMGPLRDKVRSYIQSGLDEGATIVTGGLEPCGPEGDDVGYWQRPTIFTNTRPNMRIVREEIFGPVVCVIPFKTEEEALHLANDTEFGLGAGVFTTDITQATRVSGKLEAGTVWINQYGLLNNSVPFGGFKSSGIGRELGTYGLQEYLQVKGVHLNLTQTVDWPI</sequence>
<dbReference type="AlphaFoldDB" id="K1VZG7"/>
<dbReference type="Gene3D" id="3.40.605.10">
    <property type="entry name" value="Aldehyde Dehydrogenase, Chain A, domain 1"/>
    <property type="match status" value="2"/>
</dbReference>
<keyword evidence="2 4" id="KW-0560">Oxidoreductase</keyword>
<dbReference type="Proteomes" id="UP000006757">
    <property type="component" value="Unassembled WGS sequence"/>
</dbReference>
<gene>
    <name evidence="6" type="ORF">A1Q2_00772</name>
</gene>
<dbReference type="eggNOG" id="KOG2450">
    <property type="taxonomic scope" value="Eukaryota"/>
</dbReference>
<feature type="domain" description="Aldehyde dehydrogenase" evidence="5">
    <location>
        <begin position="263"/>
        <end position="589"/>
    </location>
</feature>
<dbReference type="PANTHER" id="PTHR11699">
    <property type="entry name" value="ALDEHYDE DEHYDROGENASE-RELATED"/>
    <property type="match status" value="1"/>
</dbReference>
<dbReference type="InterPro" id="IPR016162">
    <property type="entry name" value="Ald_DH_N"/>
</dbReference>
<organism evidence="6 7">
    <name type="scientific">Trichosporon asahii var. asahii (strain CBS 8904)</name>
    <name type="common">Yeast</name>
    <dbReference type="NCBI Taxonomy" id="1220162"/>
    <lineage>
        <taxon>Eukaryota</taxon>
        <taxon>Fungi</taxon>
        <taxon>Dikarya</taxon>
        <taxon>Basidiomycota</taxon>
        <taxon>Agaricomycotina</taxon>
        <taxon>Tremellomycetes</taxon>
        <taxon>Trichosporonales</taxon>
        <taxon>Trichosporonaceae</taxon>
        <taxon>Trichosporon</taxon>
    </lineage>
</organism>
<comment type="similarity">
    <text evidence="1 4">Belongs to the aldehyde dehydrogenase family.</text>
</comment>
<evidence type="ECO:0000259" key="5">
    <source>
        <dbReference type="Pfam" id="PF00171"/>
    </source>
</evidence>
<dbReference type="FunFam" id="3.40.309.10:FF:000012">
    <property type="entry name" value="Betaine aldehyde dehydrogenase"/>
    <property type="match status" value="1"/>
</dbReference>
<accession>K1VZG7</accession>
<feature type="active site" evidence="3">
    <location>
        <position position="371"/>
    </location>
</feature>
<dbReference type="HOGENOM" id="CLU_005391_0_1_1"/>
<name>K1VZG7_TRIAC</name>
<dbReference type="InterPro" id="IPR016160">
    <property type="entry name" value="Ald_DH_CS_CYS"/>
</dbReference>
<dbReference type="Gene3D" id="3.40.309.10">
    <property type="entry name" value="Aldehyde Dehydrogenase, Chain A, domain 2"/>
    <property type="match status" value="1"/>
</dbReference>
<dbReference type="SUPFAM" id="SSF53720">
    <property type="entry name" value="ALDH-like"/>
    <property type="match status" value="1"/>
</dbReference>
<dbReference type="OMA" id="IANCFEY"/>
<dbReference type="GO" id="GO:0004030">
    <property type="term" value="F:aldehyde dehydrogenase [NAD(P)+] activity"/>
    <property type="evidence" value="ECO:0007669"/>
    <property type="project" value="UniProtKB-ARBA"/>
</dbReference>
<dbReference type="InParanoid" id="K1VZG7"/>
<keyword evidence="7" id="KW-1185">Reference proteome</keyword>
<evidence type="ECO:0000256" key="4">
    <source>
        <dbReference type="RuleBase" id="RU003345"/>
    </source>
</evidence>
<dbReference type="InterPro" id="IPR016163">
    <property type="entry name" value="Ald_DH_C"/>
</dbReference>
<evidence type="ECO:0000313" key="7">
    <source>
        <dbReference type="Proteomes" id="UP000006757"/>
    </source>
</evidence>